<dbReference type="GO" id="GO:0140359">
    <property type="term" value="F:ABC-type transporter activity"/>
    <property type="evidence" value="ECO:0007669"/>
    <property type="project" value="InterPro"/>
</dbReference>
<dbReference type="InterPro" id="IPR011527">
    <property type="entry name" value="ABC1_TM_dom"/>
</dbReference>
<feature type="transmembrane region" description="Helical" evidence="4">
    <location>
        <begin position="84"/>
        <end position="109"/>
    </location>
</feature>
<evidence type="ECO:0000256" key="1">
    <source>
        <dbReference type="ARBA" id="ARBA00022692"/>
    </source>
</evidence>
<name>A0A382RK56_9ZZZZ</name>
<keyword evidence="2 4" id="KW-1133">Transmembrane helix</keyword>
<dbReference type="GO" id="GO:0005524">
    <property type="term" value="F:ATP binding"/>
    <property type="evidence" value="ECO:0007669"/>
    <property type="project" value="InterPro"/>
</dbReference>
<keyword evidence="1 4" id="KW-0812">Transmembrane</keyword>
<accession>A0A382RK56</accession>
<evidence type="ECO:0000256" key="4">
    <source>
        <dbReference type="SAM" id="Phobius"/>
    </source>
</evidence>
<evidence type="ECO:0000256" key="3">
    <source>
        <dbReference type="ARBA" id="ARBA00023136"/>
    </source>
</evidence>
<dbReference type="EMBL" id="UINC01122060">
    <property type="protein sequence ID" value="SVC97642.1"/>
    <property type="molecule type" value="Genomic_DNA"/>
</dbReference>
<sequence length="201" mass="21869">VSPTIPTDKILSLLLRFWSHLNRRRQRQFWLVLGLMLINAFVEVVSLGSVLPFLGILVAPERVFSHPLATGVVQSLGITSAGQLVLPLTLTFILVTLVSAVVRISLLWVSTRFANATGKDFSVEIYQRTLYQPYSVHVNRNSSGMISAIAQKINTVVGALFLILVGVSSAVLLFAIMFTLIAIDPKVALVAFAGFGLSYGL</sequence>
<evidence type="ECO:0000259" key="5">
    <source>
        <dbReference type="PROSITE" id="PS50929"/>
    </source>
</evidence>
<feature type="domain" description="ABC transmembrane type-1" evidence="5">
    <location>
        <begin position="30"/>
        <end position="201"/>
    </location>
</feature>
<dbReference type="PROSITE" id="PS50929">
    <property type="entry name" value="ABC_TM1F"/>
    <property type="match status" value="1"/>
</dbReference>
<proteinExistence type="predicted"/>
<reference evidence="6" key="1">
    <citation type="submission" date="2018-05" db="EMBL/GenBank/DDBJ databases">
        <authorList>
            <person name="Lanie J.A."/>
            <person name="Ng W.-L."/>
            <person name="Kazmierczak K.M."/>
            <person name="Andrzejewski T.M."/>
            <person name="Davidsen T.M."/>
            <person name="Wayne K.J."/>
            <person name="Tettelin H."/>
            <person name="Glass J.I."/>
            <person name="Rusch D."/>
            <person name="Podicherti R."/>
            <person name="Tsui H.-C.T."/>
            <person name="Winkler M.E."/>
        </authorList>
    </citation>
    <scope>NUCLEOTIDE SEQUENCE</scope>
</reference>
<evidence type="ECO:0000256" key="2">
    <source>
        <dbReference type="ARBA" id="ARBA00022989"/>
    </source>
</evidence>
<feature type="non-terminal residue" evidence="6">
    <location>
        <position position="201"/>
    </location>
</feature>
<gene>
    <name evidence="6" type="ORF">METZ01_LOCUS350496</name>
</gene>
<dbReference type="GO" id="GO:0016020">
    <property type="term" value="C:membrane"/>
    <property type="evidence" value="ECO:0007669"/>
    <property type="project" value="InterPro"/>
</dbReference>
<dbReference type="AlphaFoldDB" id="A0A382RK56"/>
<dbReference type="Gene3D" id="1.20.1560.10">
    <property type="entry name" value="ABC transporter type 1, transmembrane domain"/>
    <property type="match status" value="1"/>
</dbReference>
<dbReference type="SUPFAM" id="SSF90123">
    <property type="entry name" value="ABC transporter transmembrane region"/>
    <property type="match status" value="1"/>
</dbReference>
<feature type="transmembrane region" description="Helical" evidence="4">
    <location>
        <begin position="29"/>
        <end position="58"/>
    </location>
</feature>
<protein>
    <recommendedName>
        <fullName evidence="5">ABC transmembrane type-1 domain-containing protein</fullName>
    </recommendedName>
</protein>
<dbReference type="InterPro" id="IPR036640">
    <property type="entry name" value="ABC1_TM_sf"/>
</dbReference>
<feature type="non-terminal residue" evidence="6">
    <location>
        <position position="1"/>
    </location>
</feature>
<keyword evidence="3 4" id="KW-0472">Membrane</keyword>
<organism evidence="6">
    <name type="scientific">marine metagenome</name>
    <dbReference type="NCBI Taxonomy" id="408172"/>
    <lineage>
        <taxon>unclassified sequences</taxon>
        <taxon>metagenomes</taxon>
        <taxon>ecological metagenomes</taxon>
    </lineage>
</organism>
<evidence type="ECO:0000313" key="6">
    <source>
        <dbReference type="EMBL" id="SVC97642.1"/>
    </source>
</evidence>
<feature type="transmembrane region" description="Helical" evidence="4">
    <location>
        <begin position="155"/>
        <end position="183"/>
    </location>
</feature>